<sequence length="401" mass="45016">MQSPLKVGDIIREEWLNILRDRRLFAILFLVPLLYTALFGYLYSTQRLVDIPTVVFDGDNSQLSRQIVQAFEQTEAFHIIKHTLSENEVQQTIESGQARVGIIIPNDFSTRLKHGENVPVLTLVDGSNMLFSNSATRAANQVVTTFSYGVSSVKLKQQGLQDEQIAATFAQIPFRSRVLYNPLFNYNEFLVYGLIGAILQQVLLLGVALTVTRDKEKGIWNRFAVWRGLPWRIAYAKTAPYFLIGLVNNVSAFALALYVFHLPFRGLFLPAFALAISFVFALLGIGYLASLFSGNQVGSTQITMLIAVPSFLLSGFTWPFEAMPHSLNVLGHLLPLTYFLDGVREIFIKGHGFEAIWRDCVTLGLMGAVTYFIAFVITPLFVKAENQAEKQEEVRQPFFPA</sequence>
<evidence type="ECO:0000313" key="10">
    <source>
        <dbReference type="EMBL" id="QYY42865.1"/>
    </source>
</evidence>
<accession>A0A1G8BD81</accession>
<feature type="transmembrane region" description="Helical" evidence="8">
    <location>
        <begin position="267"/>
        <end position="290"/>
    </location>
</feature>
<protein>
    <submittedName>
        <fullName evidence="10">ABC transporter permease</fullName>
    </submittedName>
    <submittedName>
        <fullName evidence="11">ABC-2 type transport system permease protein</fullName>
    </submittedName>
</protein>
<dbReference type="Proteomes" id="UP000826616">
    <property type="component" value="Chromosome"/>
</dbReference>
<dbReference type="RefSeq" id="WP_057897171.1">
    <property type="nucleotide sequence ID" value="NZ_CP080764.1"/>
</dbReference>
<dbReference type="Gene3D" id="3.40.1710.10">
    <property type="entry name" value="abc type-2 transporter like domain"/>
    <property type="match status" value="1"/>
</dbReference>
<evidence type="ECO:0000256" key="2">
    <source>
        <dbReference type="ARBA" id="ARBA00007783"/>
    </source>
</evidence>
<dbReference type="InterPro" id="IPR051449">
    <property type="entry name" value="ABC-2_transporter_component"/>
</dbReference>
<feature type="transmembrane region" description="Helical" evidence="8">
    <location>
        <begin position="241"/>
        <end position="261"/>
    </location>
</feature>
<evidence type="ECO:0000256" key="6">
    <source>
        <dbReference type="ARBA" id="ARBA00022989"/>
    </source>
</evidence>
<dbReference type="InterPro" id="IPR047817">
    <property type="entry name" value="ABC2_TM_bact-type"/>
</dbReference>
<evidence type="ECO:0000313" key="11">
    <source>
        <dbReference type="EMBL" id="SDH31176.1"/>
    </source>
</evidence>
<dbReference type="GO" id="GO:0140359">
    <property type="term" value="F:ABC-type transporter activity"/>
    <property type="evidence" value="ECO:0007669"/>
    <property type="project" value="InterPro"/>
</dbReference>
<dbReference type="GeneID" id="97139805"/>
<keyword evidence="6 8" id="KW-1133">Transmembrane helix</keyword>
<evidence type="ECO:0000313" key="13">
    <source>
        <dbReference type="Proteomes" id="UP000826616"/>
    </source>
</evidence>
<dbReference type="InterPro" id="IPR013525">
    <property type="entry name" value="ABC2_TM"/>
</dbReference>
<keyword evidence="7 8" id="KW-0472">Membrane</keyword>
<evidence type="ECO:0000256" key="5">
    <source>
        <dbReference type="ARBA" id="ARBA00022692"/>
    </source>
</evidence>
<feature type="transmembrane region" description="Helical" evidence="8">
    <location>
        <begin position="302"/>
        <end position="320"/>
    </location>
</feature>
<dbReference type="GO" id="GO:0005886">
    <property type="term" value="C:plasma membrane"/>
    <property type="evidence" value="ECO:0007669"/>
    <property type="project" value="UniProtKB-SubCell"/>
</dbReference>
<dbReference type="EMBL" id="CP080764">
    <property type="protein sequence ID" value="QYY42865.1"/>
    <property type="molecule type" value="Genomic_DNA"/>
</dbReference>
<comment type="similarity">
    <text evidence="2">Belongs to the ABC-2 integral membrane protein family.</text>
</comment>
<keyword evidence="4" id="KW-1003">Cell membrane</keyword>
<dbReference type="Proteomes" id="UP000198956">
    <property type="component" value="Unassembled WGS sequence"/>
</dbReference>
<name>A0A1G8BD81_ANETH</name>
<reference evidence="11 12" key="1">
    <citation type="submission" date="2016-10" db="EMBL/GenBank/DDBJ databases">
        <authorList>
            <person name="de Groot N.N."/>
        </authorList>
    </citation>
    <scope>NUCLEOTIDE SEQUENCE [LARGE SCALE GENOMIC DNA]</scope>
    <source>
        <strain evidence="11 12">L 420-91</strain>
    </source>
</reference>
<evidence type="ECO:0000256" key="4">
    <source>
        <dbReference type="ARBA" id="ARBA00022475"/>
    </source>
</evidence>
<feature type="domain" description="ABC transmembrane type-2" evidence="9">
    <location>
        <begin position="154"/>
        <end position="381"/>
    </location>
</feature>
<dbReference type="Pfam" id="PF12698">
    <property type="entry name" value="ABC2_membrane_3"/>
    <property type="match status" value="1"/>
</dbReference>
<keyword evidence="3" id="KW-0813">Transport</keyword>
<organism evidence="11 12">
    <name type="scientific">Aneurinibacillus thermoaerophilus</name>
    <dbReference type="NCBI Taxonomy" id="143495"/>
    <lineage>
        <taxon>Bacteria</taxon>
        <taxon>Bacillati</taxon>
        <taxon>Bacillota</taxon>
        <taxon>Bacilli</taxon>
        <taxon>Bacillales</taxon>
        <taxon>Paenibacillaceae</taxon>
        <taxon>Aneurinibacillus group</taxon>
        <taxon>Aneurinibacillus</taxon>
    </lineage>
</organism>
<feature type="transmembrane region" description="Helical" evidence="8">
    <location>
        <begin position="361"/>
        <end position="382"/>
    </location>
</feature>
<feature type="transmembrane region" description="Helical" evidence="8">
    <location>
        <begin position="189"/>
        <end position="212"/>
    </location>
</feature>
<evidence type="ECO:0000256" key="3">
    <source>
        <dbReference type="ARBA" id="ARBA00022448"/>
    </source>
</evidence>
<evidence type="ECO:0000256" key="1">
    <source>
        <dbReference type="ARBA" id="ARBA00004651"/>
    </source>
</evidence>
<reference evidence="10 13" key="2">
    <citation type="submission" date="2021-08" db="EMBL/GenBank/DDBJ databases">
        <title>Complete genome sequence of the strain Aneurinibacillus thermoaerophilus CCM 8960.</title>
        <authorList>
            <person name="Musilova J."/>
            <person name="Kourilova X."/>
            <person name="Pernicova I."/>
            <person name="Bezdicek M."/>
            <person name="Lengerova M."/>
            <person name="Obruca S."/>
            <person name="Sedlar K."/>
        </authorList>
    </citation>
    <scope>NUCLEOTIDE SEQUENCE [LARGE SCALE GENOMIC DNA]</scope>
    <source>
        <strain evidence="10 13">CCM 8960</strain>
    </source>
</reference>
<feature type="transmembrane region" description="Helical" evidence="8">
    <location>
        <begin position="24"/>
        <end position="43"/>
    </location>
</feature>
<evidence type="ECO:0000259" key="9">
    <source>
        <dbReference type="PROSITE" id="PS51012"/>
    </source>
</evidence>
<dbReference type="PROSITE" id="PS51012">
    <property type="entry name" value="ABC_TM2"/>
    <property type="match status" value="1"/>
</dbReference>
<keyword evidence="5 8" id="KW-0812">Transmembrane</keyword>
<dbReference type="PANTHER" id="PTHR30294">
    <property type="entry name" value="MEMBRANE COMPONENT OF ABC TRANSPORTER YHHJ-RELATED"/>
    <property type="match status" value="1"/>
</dbReference>
<evidence type="ECO:0000313" key="12">
    <source>
        <dbReference type="Proteomes" id="UP000198956"/>
    </source>
</evidence>
<dbReference type="PANTHER" id="PTHR30294:SF29">
    <property type="entry name" value="MULTIDRUG ABC TRANSPORTER PERMEASE YBHS-RELATED"/>
    <property type="match status" value="1"/>
</dbReference>
<proteinExistence type="inferred from homology"/>
<dbReference type="AlphaFoldDB" id="A0A1G8BD81"/>
<keyword evidence="13" id="KW-1185">Reference proteome</keyword>
<dbReference type="OrthoDB" id="9788252at2"/>
<evidence type="ECO:0000256" key="8">
    <source>
        <dbReference type="SAM" id="Phobius"/>
    </source>
</evidence>
<evidence type="ECO:0000256" key="7">
    <source>
        <dbReference type="ARBA" id="ARBA00023136"/>
    </source>
</evidence>
<comment type="subcellular location">
    <subcellularLocation>
        <location evidence="1">Cell membrane</location>
        <topology evidence="1">Multi-pass membrane protein</topology>
    </subcellularLocation>
</comment>
<dbReference type="EMBL" id="FNDE01000019">
    <property type="protein sequence ID" value="SDH31176.1"/>
    <property type="molecule type" value="Genomic_DNA"/>
</dbReference>
<gene>
    <name evidence="10" type="ORF">K3F53_00330</name>
    <name evidence="11" type="ORF">SAMN04489735_101916</name>
</gene>